<dbReference type="STRING" id="945553.A0A0D2PPT8"/>
<gene>
    <name evidence="4" type="ORF">HYPSUDRAFT_139907</name>
</gene>
<keyword evidence="2" id="KW-0813">Transport</keyword>
<dbReference type="GO" id="GO:0015031">
    <property type="term" value="P:protein transport"/>
    <property type="evidence" value="ECO:0007669"/>
    <property type="project" value="UniProtKB-KW"/>
</dbReference>
<evidence type="ECO:0000313" key="4">
    <source>
        <dbReference type="EMBL" id="KJA21920.1"/>
    </source>
</evidence>
<keyword evidence="5" id="KW-1185">Reference proteome</keyword>
<dbReference type="PANTHER" id="PTHR13261">
    <property type="entry name" value="BRCA2 AND CDKN1A INTERACTING PROTEIN"/>
    <property type="match status" value="1"/>
</dbReference>
<evidence type="ECO:0000313" key="5">
    <source>
        <dbReference type="Proteomes" id="UP000054270"/>
    </source>
</evidence>
<comment type="function">
    <text evidence="2">Involved in nuclear export, actin cytoskeleton organization and vesicular transport.</text>
</comment>
<keyword evidence="2" id="KW-0539">Nucleus</keyword>
<dbReference type="PANTHER" id="PTHR13261:SF0">
    <property type="entry name" value="BRCA2 AND CDKN1A-INTERACTING PROTEIN"/>
    <property type="match status" value="1"/>
</dbReference>
<dbReference type="OrthoDB" id="27543at2759"/>
<proteinExistence type="inferred from homology"/>
<dbReference type="PIRSF" id="PIRSF028983">
    <property type="entry name" value="BCP1"/>
    <property type="match status" value="1"/>
</dbReference>
<reference evidence="5" key="1">
    <citation type="submission" date="2014-04" db="EMBL/GenBank/DDBJ databases">
        <title>Evolutionary Origins and Diversification of the Mycorrhizal Mutualists.</title>
        <authorList>
            <consortium name="DOE Joint Genome Institute"/>
            <consortium name="Mycorrhizal Genomics Consortium"/>
            <person name="Kohler A."/>
            <person name="Kuo A."/>
            <person name="Nagy L.G."/>
            <person name="Floudas D."/>
            <person name="Copeland A."/>
            <person name="Barry K.W."/>
            <person name="Cichocki N."/>
            <person name="Veneault-Fourrey C."/>
            <person name="LaButti K."/>
            <person name="Lindquist E.A."/>
            <person name="Lipzen A."/>
            <person name="Lundell T."/>
            <person name="Morin E."/>
            <person name="Murat C."/>
            <person name="Riley R."/>
            <person name="Ohm R."/>
            <person name="Sun H."/>
            <person name="Tunlid A."/>
            <person name="Henrissat B."/>
            <person name="Grigoriev I.V."/>
            <person name="Hibbett D.S."/>
            <person name="Martin F."/>
        </authorList>
    </citation>
    <scope>NUCLEOTIDE SEQUENCE [LARGE SCALE GENOMIC DNA]</scope>
    <source>
        <strain evidence="5">FD-334 SS-4</strain>
    </source>
</reference>
<dbReference type="InterPro" id="IPR025602">
    <property type="entry name" value="BCP1_family"/>
</dbReference>
<evidence type="ECO:0000256" key="2">
    <source>
        <dbReference type="PIRNR" id="PIRNR028983"/>
    </source>
</evidence>
<dbReference type="Proteomes" id="UP000054270">
    <property type="component" value="Unassembled WGS sequence"/>
</dbReference>
<comment type="similarity">
    <text evidence="1 2">Belongs to the BCP1 family.</text>
</comment>
<evidence type="ECO:0000256" key="1">
    <source>
        <dbReference type="ARBA" id="ARBA00006781"/>
    </source>
</evidence>
<dbReference type="Pfam" id="PF13862">
    <property type="entry name" value="BCCIP"/>
    <property type="match status" value="1"/>
</dbReference>
<sequence>MPKRKQASDDEGEGSSSSDVVSSCLNSIVEHSDLGKLWLKSLVDVSFEFFDPNPKVDYHAIKRLLTQLFQRDAEQLHVNELTELILSQPTVGTTIKTDGIESDPFSLFTVLNMHLHHQNVSIKAIANYLLATTASHDPAFHETLKALFSQSEAHVGLVLCERLVNMPVQVVPPMYSMLANEIKWANADGEPYHFTHLLFVSRVYHLTEEEESMLANSASSRRPRSSDAPASKNKKHRPPDAAQNGVERPVDGVYPYHPEDDVILKAAMHSLTYPYVAPLPALVQETRGRDVFGLDVKGRVMLVAGGGEMLRDLGARMLELYGQG</sequence>
<dbReference type="OMA" id="LHERMVN"/>
<protein>
    <recommendedName>
        <fullName evidence="2">Protein BCP1</fullName>
    </recommendedName>
</protein>
<organism evidence="4 5">
    <name type="scientific">Hypholoma sublateritium (strain FD-334 SS-4)</name>
    <dbReference type="NCBI Taxonomy" id="945553"/>
    <lineage>
        <taxon>Eukaryota</taxon>
        <taxon>Fungi</taxon>
        <taxon>Dikarya</taxon>
        <taxon>Basidiomycota</taxon>
        <taxon>Agaricomycotina</taxon>
        <taxon>Agaricomycetes</taxon>
        <taxon>Agaricomycetidae</taxon>
        <taxon>Agaricales</taxon>
        <taxon>Agaricineae</taxon>
        <taxon>Strophariaceae</taxon>
        <taxon>Hypholoma</taxon>
    </lineage>
</organism>
<evidence type="ECO:0000256" key="3">
    <source>
        <dbReference type="SAM" id="MobiDB-lite"/>
    </source>
</evidence>
<comment type="subcellular location">
    <subcellularLocation>
        <location evidence="2">Nucleus</location>
    </subcellularLocation>
</comment>
<dbReference type="GO" id="GO:0005634">
    <property type="term" value="C:nucleus"/>
    <property type="evidence" value="ECO:0007669"/>
    <property type="project" value="UniProtKB-SubCell"/>
</dbReference>
<keyword evidence="2" id="KW-0653">Protein transport</keyword>
<accession>A0A0D2PPT8</accession>
<feature type="region of interest" description="Disordered" evidence="3">
    <location>
        <begin position="214"/>
        <end position="251"/>
    </location>
</feature>
<dbReference type="EMBL" id="KN817554">
    <property type="protein sequence ID" value="KJA21920.1"/>
    <property type="molecule type" value="Genomic_DNA"/>
</dbReference>
<name>A0A0D2PPT8_HYPSF</name>
<dbReference type="AlphaFoldDB" id="A0A0D2PPT8"/>